<evidence type="ECO:0000313" key="1">
    <source>
        <dbReference type="EnsemblMetazoa" id="XP_019856623.1"/>
    </source>
</evidence>
<protein>
    <submittedName>
        <fullName evidence="1">Uncharacterized protein</fullName>
    </submittedName>
</protein>
<name>A0AAN0JIW9_AMPQE</name>
<evidence type="ECO:0000313" key="2">
    <source>
        <dbReference type="Proteomes" id="UP000007879"/>
    </source>
</evidence>
<proteinExistence type="predicted"/>
<sequence length="319" mass="37466">MQYRMPRKFSLCSKKHFKQSQKEVSLRLSIKKIHYLKIKIQQQQLPQQWVSLFTAKNILKFCKITEDDKVSYCFTVHEDLSFYVTYCSNRIEVNGIEDEKIANIETIFDVINEVDKIHICPGNNDDKFIYLAENRKFLNIEGVPIASLQTIPTKTIRHHNCTIVTSSPDKRCITCNNFRKTLFALHHKVKYPKSTNKTFTSHRFLIDTKKNQFLRAFFRKENRFVKKGIADMKLEKFDSYAETNSIAVDESTASDMIKIMNEHNAQISATYSENSFQKLFWDSQLKAVTTPKKSIRWHPSIIKWCIYLRNKSSSAYESL</sequence>
<dbReference type="GeneID" id="109585115"/>
<dbReference type="AlphaFoldDB" id="A0AAN0JIW9"/>
<dbReference type="KEGG" id="aqu:109585115"/>
<dbReference type="EnsemblMetazoa" id="XM_020001064.1">
    <property type="protein sequence ID" value="XP_019856623.1"/>
    <property type="gene ID" value="LOC109585115"/>
</dbReference>
<keyword evidence="2" id="KW-1185">Reference proteome</keyword>
<accession>A0AAN0JIW9</accession>
<organism evidence="1 2">
    <name type="scientific">Amphimedon queenslandica</name>
    <name type="common">Sponge</name>
    <dbReference type="NCBI Taxonomy" id="400682"/>
    <lineage>
        <taxon>Eukaryota</taxon>
        <taxon>Metazoa</taxon>
        <taxon>Porifera</taxon>
        <taxon>Demospongiae</taxon>
        <taxon>Heteroscleromorpha</taxon>
        <taxon>Haplosclerida</taxon>
        <taxon>Niphatidae</taxon>
        <taxon>Amphimedon</taxon>
    </lineage>
</organism>
<reference evidence="2" key="1">
    <citation type="journal article" date="2010" name="Nature">
        <title>The Amphimedon queenslandica genome and the evolution of animal complexity.</title>
        <authorList>
            <person name="Srivastava M."/>
            <person name="Simakov O."/>
            <person name="Chapman J."/>
            <person name="Fahey B."/>
            <person name="Gauthier M.E."/>
            <person name="Mitros T."/>
            <person name="Richards G.S."/>
            <person name="Conaco C."/>
            <person name="Dacre M."/>
            <person name="Hellsten U."/>
            <person name="Larroux C."/>
            <person name="Putnam N.H."/>
            <person name="Stanke M."/>
            <person name="Adamska M."/>
            <person name="Darling A."/>
            <person name="Degnan S.M."/>
            <person name="Oakley T.H."/>
            <person name="Plachetzki D.C."/>
            <person name="Zhai Y."/>
            <person name="Adamski M."/>
            <person name="Calcino A."/>
            <person name="Cummins S.F."/>
            <person name="Goodstein D.M."/>
            <person name="Harris C."/>
            <person name="Jackson D.J."/>
            <person name="Leys S.P."/>
            <person name="Shu S."/>
            <person name="Woodcroft B.J."/>
            <person name="Vervoort M."/>
            <person name="Kosik K.S."/>
            <person name="Manning G."/>
            <person name="Degnan B.M."/>
            <person name="Rokhsar D.S."/>
        </authorList>
    </citation>
    <scope>NUCLEOTIDE SEQUENCE [LARGE SCALE GENOMIC DNA]</scope>
</reference>
<reference evidence="1" key="2">
    <citation type="submission" date="2024-06" db="UniProtKB">
        <authorList>
            <consortium name="EnsemblMetazoa"/>
        </authorList>
    </citation>
    <scope>IDENTIFICATION</scope>
</reference>
<dbReference type="Proteomes" id="UP000007879">
    <property type="component" value="Unassembled WGS sequence"/>
</dbReference>
<dbReference type="RefSeq" id="XP_019856623.1">
    <property type="nucleotide sequence ID" value="XM_020001064.1"/>
</dbReference>